<dbReference type="Proteomes" id="UP000013827">
    <property type="component" value="Unassembled WGS sequence"/>
</dbReference>
<feature type="chain" id="PRO_5044192919" evidence="2">
    <location>
        <begin position="20"/>
        <end position="344"/>
    </location>
</feature>
<dbReference type="KEGG" id="ehx:EMIHUDRAFT_119357"/>
<name>A0A0D3IW66_EMIH1</name>
<reference evidence="3" key="2">
    <citation type="submission" date="2024-10" db="UniProtKB">
        <authorList>
            <consortium name="EnsemblProtists"/>
        </authorList>
    </citation>
    <scope>IDENTIFICATION</scope>
</reference>
<reference evidence="4" key="1">
    <citation type="journal article" date="2013" name="Nature">
        <title>Pan genome of the phytoplankton Emiliania underpins its global distribution.</title>
        <authorList>
            <person name="Read B.A."/>
            <person name="Kegel J."/>
            <person name="Klute M.J."/>
            <person name="Kuo A."/>
            <person name="Lefebvre S.C."/>
            <person name="Maumus F."/>
            <person name="Mayer C."/>
            <person name="Miller J."/>
            <person name="Monier A."/>
            <person name="Salamov A."/>
            <person name="Young J."/>
            <person name="Aguilar M."/>
            <person name="Claverie J.M."/>
            <person name="Frickenhaus S."/>
            <person name="Gonzalez K."/>
            <person name="Herman E.K."/>
            <person name="Lin Y.C."/>
            <person name="Napier J."/>
            <person name="Ogata H."/>
            <person name="Sarno A.F."/>
            <person name="Shmutz J."/>
            <person name="Schroeder D."/>
            <person name="de Vargas C."/>
            <person name="Verret F."/>
            <person name="von Dassow P."/>
            <person name="Valentin K."/>
            <person name="Van de Peer Y."/>
            <person name="Wheeler G."/>
            <person name="Dacks J.B."/>
            <person name="Delwiche C.F."/>
            <person name="Dyhrman S.T."/>
            <person name="Glockner G."/>
            <person name="John U."/>
            <person name="Richards T."/>
            <person name="Worden A.Z."/>
            <person name="Zhang X."/>
            <person name="Grigoriev I.V."/>
            <person name="Allen A.E."/>
            <person name="Bidle K."/>
            <person name="Borodovsky M."/>
            <person name="Bowler C."/>
            <person name="Brownlee C."/>
            <person name="Cock J.M."/>
            <person name="Elias M."/>
            <person name="Gladyshev V.N."/>
            <person name="Groth M."/>
            <person name="Guda C."/>
            <person name="Hadaegh A."/>
            <person name="Iglesias-Rodriguez M.D."/>
            <person name="Jenkins J."/>
            <person name="Jones B.M."/>
            <person name="Lawson T."/>
            <person name="Leese F."/>
            <person name="Lindquist E."/>
            <person name="Lobanov A."/>
            <person name="Lomsadze A."/>
            <person name="Malik S.B."/>
            <person name="Marsh M.E."/>
            <person name="Mackinder L."/>
            <person name="Mock T."/>
            <person name="Mueller-Roeber B."/>
            <person name="Pagarete A."/>
            <person name="Parker M."/>
            <person name="Probert I."/>
            <person name="Quesneville H."/>
            <person name="Raines C."/>
            <person name="Rensing S.A."/>
            <person name="Riano-Pachon D.M."/>
            <person name="Richier S."/>
            <person name="Rokitta S."/>
            <person name="Shiraiwa Y."/>
            <person name="Soanes D.M."/>
            <person name="van der Giezen M."/>
            <person name="Wahlund T.M."/>
            <person name="Williams B."/>
            <person name="Wilson W."/>
            <person name="Wolfe G."/>
            <person name="Wurch L.L."/>
        </authorList>
    </citation>
    <scope>NUCLEOTIDE SEQUENCE</scope>
</reference>
<dbReference type="GeneID" id="17261649"/>
<evidence type="ECO:0000313" key="3">
    <source>
        <dbReference type="EnsemblProtists" id="EOD15501"/>
    </source>
</evidence>
<dbReference type="AlphaFoldDB" id="A0A0D3IW66"/>
<proteinExistence type="predicted"/>
<sequence>MKPCVSVALLSSLAIGARALSLAAPHAAAGCSRTPVLSMGLFPSEEGAATVEPRNVRLARLLGALVGASEADAASLLDSHTELLLEPFSAGSHVSGSVFRDGMTLDDKLAEYERSLAERISAASSEPVASALTAMRDHTIAAAARLRGGEAAEELVVPRQDFVQALQLLDMGVYNNNFVSEQNSPGARGKGVQVDRETPLRHLAEAKAALDEILAFSAAVSGGTLRPSWRGRRTGTDGSRNGYPDRRWWHMLDDERWRAVAEQAGTGAGGAAADGDGDAAMDRVDGEQGARAAGDAEVAEVRPAPPPVRRGVQRSALADALEAEDDERQEEPVFKLYRYETGIW</sequence>
<keyword evidence="2" id="KW-0732">Signal</keyword>
<dbReference type="PaxDb" id="2903-EOD15501"/>
<accession>A0A0D3IW66</accession>
<dbReference type="RefSeq" id="XP_005767930.1">
    <property type="nucleotide sequence ID" value="XM_005767873.1"/>
</dbReference>
<evidence type="ECO:0000313" key="4">
    <source>
        <dbReference type="Proteomes" id="UP000013827"/>
    </source>
</evidence>
<keyword evidence="4" id="KW-1185">Reference proteome</keyword>
<evidence type="ECO:0000256" key="1">
    <source>
        <dbReference type="SAM" id="MobiDB-lite"/>
    </source>
</evidence>
<feature type="region of interest" description="Disordered" evidence="1">
    <location>
        <begin position="264"/>
        <end position="313"/>
    </location>
</feature>
<feature type="signal peptide" evidence="2">
    <location>
        <begin position="1"/>
        <end position="19"/>
    </location>
</feature>
<dbReference type="EnsemblProtists" id="EOD15501">
    <property type="protein sequence ID" value="EOD15501"/>
    <property type="gene ID" value="EMIHUDRAFT_119357"/>
</dbReference>
<dbReference type="PROSITE" id="PS51257">
    <property type="entry name" value="PROKAR_LIPOPROTEIN"/>
    <property type="match status" value="1"/>
</dbReference>
<organism evidence="3 4">
    <name type="scientific">Emiliania huxleyi (strain CCMP1516)</name>
    <dbReference type="NCBI Taxonomy" id="280463"/>
    <lineage>
        <taxon>Eukaryota</taxon>
        <taxon>Haptista</taxon>
        <taxon>Haptophyta</taxon>
        <taxon>Prymnesiophyceae</taxon>
        <taxon>Isochrysidales</taxon>
        <taxon>Noelaerhabdaceae</taxon>
        <taxon>Emiliania</taxon>
    </lineage>
</organism>
<dbReference type="HOGENOM" id="CLU_807600_0_0_1"/>
<protein>
    <submittedName>
        <fullName evidence="3">Uncharacterized protein</fullName>
    </submittedName>
</protein>
<evidence type="ECO:0000256" key="2">
    <source>
        <dbReference type="SAM" id="SignalP"/>
    </source>
</evidence>